<dbReference type="EMBL" id="JBGBPQ010000006">
    <property type="protein sequence ID" value="KAL1523066.1"/>
    <property type="molecule type" value="Genomic_DNA"/>
</dbReference>
<evidence type="ECO:0000313" key="3">
    <source>
        <dbReference type="Proteomes" id="UP001515480"/>
    </source>
</evidence>
<evidence type="ECO:0000256" key="1">
    <source>
        <dbReference type="SAM" id="SignalP"/>
    </source>
</evidence>
<comment type="caution">
    <text evidence="2">The sequence shown here is derived from an EMBL/GenBank/DDBJ whole genome shotgun (WGS) entry which is preliminary data.</text>
</comment>
<feature type="signal peptide" evidence="1">
    <location>
        <begin position="1"/>
        <end position="18"/>
    </location>
</feature>
<gene>
    <name evidence="2" type="ORF">AB1Y20_018026</name>
</gene>
<dbReference type="InterPro" id="IPR044691">
    <property type="entry name" value="DCC1_Trx"/>
</dbReference>
<dbReference type="GO" id="GO:0015035">
    <property type="term" value="F:protein-disulfide reductase activity"/>
    <property type="evidence" value="ECO:0007669"/>
    <property type="project" value="InterPro"/>
</dbReference>
<reference evidence="2 3" key="1">
    <citation type="journal article" date="2024" name="Science">
        <title>Giant polyketide synthase enzymes in the biosynthesis of giant marine polyether toxins.</title>
        <authorList>
            <person name="Fallon T.R."/>
            <person name="Shende V.V."/>
            <person name="Wierzbicki I.H."/>
            <person name="Pendleton A.L."/>
            <person name="Watervoot N.F."/>
            <person name="Auber R.P."/>
            <person name="Gonzalez D.J."/>
            <person name="Wisecaver J.H."/>
            <person name="Moore B.S."/>
        </authorList>
    </citation>
    <scope>NUCLEOTIDE SEQUENCE [LARGE SCALE GENOMIC DNA]</scope>
    <source>
        <strain evidence="2 3">12B1</strain>
    </source>
</reference>
<dbReference type="InterPro" id="IPR007263">
    <property type="entry name" value="DCC1-like"/>
</dbReference>
<proteinExistence type="predicted"/>
<protein>
    <recommendedName>
        <fullName evidence="4">Thiol-disulfide oxidoreductase DCC</fullName>
    </recommendedName>
</protein>
<keyword evidence="1" id="KW-0732">Signal</keyword>
<evidence type="ECO:0008006" key="4">
    <source>
        <dbReference type="Google" id="ProtNLM"/>
    </source>
</evidence>
<accession>A0AB34JR18</accession>
<dbReference type="PANTHER" id="PTHR34290:SF2">
    <property type="entry name" value="OS04G0668800 PROTEIN"/>
    <property type="match status" value="1"/>
</dbReference>
<dbReference type="PANTHER" id="PTHR34290">
    <property type="entry name" value="SI:CH73-390P7.2"/>
    <property type="match status" value="1"/>
</dbReference>
<evidence type="ECO:0000313" key="2">
    <source>
        <dbReference type="EMBL" id="KAL1523066.1"/>
    </source>
</evidence>
<dbReference type="Proteomes" id="UP001515480">
    <property type="component" value="Unassembled WGS sequence"/>
</dbReference>
<feature type="chain" id="PRO_5044207212" description="Thiol-disulfide oxidoreductase DCC" evidence="1">
    <location>
        <begin position="19"/>
        <end position="215"/>
    </location>
</feature>
<keyword evidence="3" id="KW-1185">Reference proteome</keyword>
<dbReference type="Pfam" id="PF04134">
    <property type="entry name" value="DCC1-like"/>
    <property type="match status" value="1"/>
</dbReference>
<name>A0AB34JR18_PRYPA</name>
<sequence length="215" mass="23228">MLPLLAAVLPLALTALHAASPNRLAASAIRKELRVSCFSGIAAPLPSDAGQQVSTAPVSVLYDGLCMVCLTNKKVLTWFDKRGEKVRFVDIRSRGYDPASNGGISFDDAMRTFHVIDADGTVLEGADAVMMAYSAAGLGWLMALLRFPLIRILIDGAYRVVSRHRHTISRWMPGGAALARTVDSLNEMESAAHGVSCDEEEECMLDYDEVEDKAA</sequence>
<organism evidence="2 3">
    <name type="scientific">Prymnesium parvum</name>
    <name type="common">Toxic golden alga</name>
    <dbReference type="NCBI Taxonomy" id="97485"/>
    <lineage>
        <taxon>Eukaryota</taxon>
        <taxon>Haptista</taxon>
        <taxon>Haptophyta</taxon>
        <taxon>Prymnesiophyceae</taxon>
        <taxon>Prymnesiales</taxon>
        <taxon>Prymnesiaceae</taxon>
        <taxon>Prymnesium</taxon>
    </lineage>
</organism>
<dbReference type="AlphaFoldDB" id="A0AB34JR18"/>